<keyword evidence="3" id="KW-1185">Reference proteome</keyword>
<sequence>MKRVMGLGLLVGVVVGLVFGLTNGVWAGVVGGVGYGLGVAVVLRHVWGSPAMSRLGAKQRKRVRRALRSGMPMDDPKLAPALIDYGKAILAAPIAPKAISAVLGLVLVGMVAAAVFGLIDVDRGVTYGLPFLGIALVAELVFMPFSHRQRDRVARSVRKTEALRGP</sequence>
<dbReference type="Proteomes" id="UP000192674">
    <property type="component" value="Unassembled WGS sequence"/>
</dbReference>
<evidence type="ECO:0000256" key="1">
    <source>
        <dbReference type="SAM" id="Phobius"/>
    </source>
</evidence>
<feature type="transmembrane region" description="Helical" evidence="1">
    <location>
        <begin position="98"/>
        <end position="119"/>
    </location>
</feature>
<keyword evidence="1" id="KW-0812">Transmembrane</keyword>
<gene>
    <name evidence="2" type="ORF">SAMN05661093_07030</name>
</gene>
<accession>A0A1W2FJ60</accession>
<protein>
    <submittedName>
        <fullName evidence="2">Uncharacterized protein</fullName>
    </submittedName>
</protein>
<dbReference type="EMBL" id="FWXV01000007">
    <property type="protein sequence ID" value="SMD21746.1"/>
    <property type="molecule type" value="Genomic_DNA"/>
</dbReference>
<evidence type="ECO:0000313" key="2">
    <source>
        <dbReference type="EMBL" id="SMD21746.1"/>
    </source>
</evidence>
<dbReference type="AlphaFoldDB" id="A0A1W2FJ60"/>
<feature type="transmembrane region" description="Helical" evidence="1">
    <location>
        <begin position="37"/>
        <end position="57"/>
    </location>
</feature>
<evidence type="ECO:0000313" key="3">
    <source>
        <dbReference type="Proteomes" id="UP000192674"/>
    </source>
</evidence>
<proteinExistence type="predicted"/>
<keyword evidence="1" id="KW-0472">Membrane</keyword>
<organism evidence="2 3">
    <name type="scientific">Kibdelosporangium aridum</name>
    <dbReference type="NCBI Taxonomy" id="2030"/>
    <lineage>
        <taxon>Bacteria</taxon>
        <taxon>Bacillati</taxon>
        <taxon>Actinomycetota</taxon>
        <taxon>Actinomycetes</taxon>
        <taxon>Pseudonocardiales</taxon>
        <taxon>Pseudonocardiaceae</taxon>
        <taxon>Kibdelosporangium</taxon>
    </lineage>
</organism>
<keyword evidence="1" id="KW-1133">Transmembrane helix</keyword>
<feature type="transmembrane region" description="Helical" evidence="1">
    <location>
        <begin position="125"/>
        <end position="145"/>
    </location>
</feature>
<name>A0A1W2FJ60_KIBAR</name>
<reference evidence="2 3" key="1">
    <citation type="submission" date="2017-04" db="EMBL/GenBank/DDBJ databases">
        <authorList>
            <person name="Afonso C.L."/>
            <person name="Miller P.J."/>
            <person name="Scott M.A."/>
            <person name="Spackman E."/>
            <person name="Goraichik I."/>
            <person name="Dimitrov K.M."/>
            <person name="Suarez D.L."/>
            <person name="Swayne D.E."/>
        </authorList>
    </citation>
    <scope>NUCLEOTIDE SEQUENCE [LARGE SCALE GENOMIC DNA]</scope>
    <source>
        <strain evidence="2 3">DSM 43828</strain>
    </source>
</reference>